<keyword evidence="9" id="KW-0407">Ion channel</keyword>
<dbReference type="Pfam" id="PF00520">
    <property type="entry name" value="Ion_trans"/>
    <property type="match status" value="1"/>
</dbReference>
<dbReference type="InterPro" id="IPR018490">
    <property type="entry name" value="cNMP-bd_dom_sf"/>
</dbReference>
<evidence type="ECO:0000313" key="14">
    <source>
        <dbReference type="Proteomes" id="UP001054821"/>
    </source>
</evidence>
<dbReference type="SUPFAM" id="SSF81324">
    <property type="entry name" value="Voltage-gated potassium channels"/>
    <property type="match status" value="1"/>
</dbReference>
<evidence type="ECO:0000256" key="1">
    <source>
        <dbReference type="ARBA" id="ARBA00004141"/>
    </source>
</evidence>
<dbReference type="CDD" id="cd00038">
    <property type="entry name" value="CAP_ED"/>
    <property type="match status" value="1"/>
</dbReference>
<evidence type="ECO:0000256" key="10">
    <source>
        <dbReference type="SAM" id="MobiDB-lite"/>
    </source>
</evidence>
<evidence type="ECO:0000256" key="3">
    <source>
        <dbReference type="ARBA" id="ARBA00022448"/>
    </source>
</evidence>
<evidence type="ECO:0000256" key="6">
    <source>
        <dbReference type="ARBA" id="ARBA00023065"/>
    </source>
</evidence>
<dbReference type="InterPro" id="IPR014710">
    <property type="entry name" value="RmlC-like_jellyroll"/>
</dbReference>
<organism evidence="13 14">
    <name type="scientific">Prunus dulcis</name>
    <name type="common">Almond</name>
    <name type="synonym">Amygdalus dulcis</name>
    <dbReference type="NCBI Taxonomy" id="3755"/>
    <lineage>
        <taxon>Eukaryota</taxon>
        <taxon>Viridiplantae</taxon>
        <taxon>Streptophyta</taxon>
        <taxon>Embryophyta</taxon>
        <taxon>Tracheophyta</taxon>
        <taxon>Spermatophyta</taxon>
        <taxon>Magnoliopsida</taxon>
        <taxon>eudicotyledons</taxon>
        <taxon>Gunneridae</taxon>
        <taxon>Pentapetalae</taxon>
        <taxon>rosids</taxon>
        <taxon>fabids</taxon>
        <taxon>Rosales</taxon>
        <taxon>Rosaceae</taxon>
        <taxon>Amygdaloideae</taxon>
        <taxon>Amygdaleae</taxon>
        <taxon>Prunus</taxon>
    </lineage>
</organism>
<dbReference type="Proteomes" id="UP001054821">
    <property type="component" value="Chromosome 5"/>
</dbReference>
<feature type="transmembrane region" description="Helical" evidence="11">
    <location>
        <begin position="224"/>
        <end position="244"/>
    </location>
</feature>
<keyword evidence="3" id="KW-0813">Transport</keyword>
<keyword evidence="7 11" id="KW-0472">Membrane</keyword>
<feature type="domain" description="Cyclic nucleotide-binding" evidence="12">
    <location>
        <begin position="460"/>
        <end position="526"/>
    </location>
</feature>
<dbReference type="PROSITE" id="PS50042">
    <property type="entry name" value="CNMP_BINDING_3"/>
    <property type="match status" value="1"/>
</dbReference>
<name>A0AAD4VQZ2_PRUDU</name>
<protein>
    <recommendedName>
        <fullName evidence="12">Cyclic nucleotide-binding domain-containing protein</fullName>
    </recommendedName>
</protein>
<evidence type="ECO:0000256" key="2">
    <source>
        <dbReference type="ARBA" id="ARBA00010486"/>
    </source>
</evidence>
<feature type="compositionally biased region" description="Basic and acidic residues" evidence="10">
    <location>
        <begin position="1"/>
        <end position="19"/>
    </location>
</feature>
<evidence type="ECO:0000256" key="5">
    <source>
        <dbReference type="ARBA" id="ARBA00022989"/>
    </source>
</evidence>
<feature type="transmembrane region" description="Helical" evidence="11">
    <location>
        <begin position="346"/>
        <end position="364"/>
    </location>
</feature>
<reference evidence="13 14" key="1">
    <citation type="journal article" date="2022" name="G3 (Bethesda)">
        <title>Whole-genome sequence and methylome profiling of the almond [Prunus dulcis (Mill.) D.A. Webb] cultivar 'Nonpareil'.</title>
        <authorList>
            <person name="D'Amico-Willman K.M."/>
            <person name="Ouma W.Z."/>
            <person name="Meulia T."/>
            <person name="Sideli G.M."/>
            <person name="Gradziel T.M."/>
            <person name="Fresnedo-Ramirez J."/>
        </authorList>
    </citation>
    <scope>NUCLEOTIDE SEQUENCE [LARGE SCALE GENOMIC DNA]</scope>
    <source>
        <strain evidence="13">Clone GOH B32 T37-40</strain>
    </source>
</reference>
<dbReference type="PANTHER" id="PTHR45651">
    <property type="entry name" value="CYCLIC NUCLEOTIDE-GATED ION CHANNEL 15-RELATED-RELATED"/>
    <property type="match status" value="1"/>
</dbReference>
<proteinExistence type="inferred from homology"/>
<feature type="region of interest" description="Disordered" evidence="10">
    <location>
        <begin position="1"/>
        <end position="22"/>
    </location>
</feature>
<dbReference type="GO" id="GO:0005216">
    <property type="term" value="F:monoatomic ion channel activity"/>
    <property type="evidence" value="ECO:0007669"/>
    <property type="project" value="InterPro"/>
</dbReference>
<evidence type="ECO:0000256" key="11">
    <source>
        <dbReference type="SAM" id="Phobius"/>
    </source>
</evidence>
<sequence>MANRKGEIHLDVENSEEKPATASVQRSISMGVVQHWKKKSDKTKLRNNIVGHEQNHAQPNRFFPEWNTVFLVSCVLAVSLDPLLLYIPIINEDRKCLKYDKRLKAISFGLRLLADLFYMADVVYRILTRPKAKEAVPLKASNSVNSPRTLQFYILLDILAVLPVPQVALSIFLSKMRGSKSLKTMKFLNSLVLLQYVPRVLPIYLLCHEREKTHKKAGIWVKSFLNFFLYILASHVIGALWYIFAIQREIACWQYACRSENGCEPNTFRCDDTSVRNVTVLNELCPINPPNATLFNFGIFVDALQYSVIQSTNFPDRFLNCFWWGLRHLSSFGQNLQTSTYAWENLFAVFISIIGLLLFLYLIGNIQTYMQFSTTTSEKQRRNMKMKGLEVELWLSKNRLPNTMKTRIMENVHRKLEENKNDHVEILFVLPPDYLSYVKRCLCLATLRKVPKLKDIEGLEELKGICEHFKPVIYAKDSFIIREGEALDMILLVTQGTVRSYTTSNGVKKDPTRTPKHIKQGDFYGEELISWASKFPPSTELPISDKNVRSITRVEAFALTAEDLKNHVLLRYFWWQFTKGIDLNNLTDSQMLQLKELAVINPQRAFRRRKRAEKPAALPLKTRSMSVVPILSER</sequence>
<keyword evidence="5 11" id="KW-1133">Transmembrane helix</keyword>
<evidence type="ECO:0000256" key="7">
    <source>
        <dbReference type="ARBA" id="ARBA00023136"/>
    </source>
</evidence>
<dbReference type="Gene3D" id="1.10.287.70">
    <property type="match status" value="1"/>
</dbReference>
<evidence type="ECO:0000256" key="8">
    <source>
        <dbReference type="ARBA" id="ARBA00023286"/>
    </source>
</evidence>
<accession>A0AAD4VQZ2</accession>
<dbReference type="GO" id="GO:0016020">
    <property type="term" value="C:membrane"/>
    <property type="evidence" value="ECO:0007669"/>
    <property type="project" value="UniProtKB-SubCell"/>
</dbReference>
<dbReference type="AlphaFoldDB" id="A0AAD4VQZ2"/>
<feature type="transmembrane region" description="Helical" evidence="11">
    <location>
        <begin position="152"/>
        <end position="173"/>
    </location>
</feature>
<dbReference type="EMBL" id="JAJFAZ020000005">
    <property type="protein sequence ID" value="KAI5329675.1"/>
    <property type="molecule type" value="Genomic_DNA"/>
</dbReference>
<feature type="transmembrane region" description="Helical" evidence="11">
    <location>
        <begin position="185"/>
        <end position="204"/>
    </location>
</feature>
<evidence type="ECO:0000313" key="13">
    <source>
        <dbReference type="EMBL" id="KAI5329675.1"/>
    </source>
</evidence>
<keyword evidence="14" id="KW-1185">Reference proteome</keyword>
<comment type="caution">
    <text evidence="13">The sequence shown here is derived from an EMBL/GenBank/DDBJ whole genome shotgun (WGS) entry which is preliminary data.</text>
</comment>
<comment type="subcellular location">
    <subcellularLocation>
        <location evidence="1">Membrane</location>
        <topology evidence="1">Multi-pass membrane protein</topology>
    </subcellularLocation>
</comment>
<dbReference type="Gene3D" id="2.60.120.10">
    <property type="entry name" value="Jelly Rolls"/>
    <property type="match status" value="1"/>
</dbReference>
<keyword evidence="8" id="KW-1071">Ligand-gated ion channel</keyword>
<keyword evidence="6" id="KW-0406">Ion transport</keyword>
<gene>
    <name evidence="13" type="ORF">L3X38_029072</name>
</gene>
<evidence type="ECO:0000256" key="9">
    <source>
        <dbReference type="ARBA" id="ARBA00023303"/>
    </source>
</evidence>
<evidence type="ECO:0000256" key="4">
    <source>
        <dbReference type="ARBA" id="ARBA00022692"/>
    </source>
</evidence>
<dbReference type="PANTHER" id="PTHR45651:SF68">
    <property type="entry name" value="ION TRANSPORT DOMAIN-CONTAINING PROTEIN"/>
    <property type="match status" value="1"/>
</dbReference>
<dbReference type="InterPro" id="IPR005821">
    <property type="entry name" value="Ion_trans_dom"/>
</dbReference>
<comment type="similarity">
    <text evidence="2">Belongs to the cyclic nucleotide-gated cation channel (TC 1.A.1.5) family.</text>
</comment>
<feature type="transmembrane region" description="Helical" evidence="11">
    <location>
        <begin position="69"/>
        <end position="87"/>
    </location>
</feature>
<keyword evidence="4 11" id="KW-0812">Transmembrane</keyword>
<dbReference type="InterPro" id="IPR000595">
    <property type="entry name" value="cNMP-bd_dom"/>
</dbReference>
<evidence type="ECO:0000259" key="12">
    <source>
        <dbReference type="PROSITE" id="PS50042"/>
    </source>
</evidence>
<dbReference type="SUPFAM" id="SSF51206">
    <property type="entry name" value="cAMP-binding domain-like"/>
    <property type="match status" value="1"/>
</dbReference>